<dbReference type="Proteomes" id="UP000886804">
    <property type="component" value="Unassembled WGS sequence"/>
</dbReference>
<dbReference type="Pfam" id="PF21983">
    <property type="entry name" value="NikA-like"/>
    <property type="match status" value="1"/>
</dbReference>
<comment type="caution">
    <text evidence="1">The sequence shown here is derived from an EMBL/GenBank/DDBJ whole genome shotgun (WGS) entry which is preliminary data.</text>
</comment>
<reference evidence="1" key="1">
    <citation type="journal article" date="2021" name="PeerJ">
        <title>Extensive microbial diversity within the chicken gut microbiome revealed by metagenomics and culture.</title>
        <authorList>
            <person name="Gilroy R."/>
            <person name="Ravi A."/>
            <person name="Getino M."/>
            <person name="Pursley I."/>
            <person name="Horton D.L."/>
            <person name="Alikhan N.F."/>
            <person name="Baker D."/>
            <person name="Gharbi K."/>
            <person name="Hall N."/>
            <person name="Watson M."/>
            <person name="Adriaenssens E.M."/>
            <person name="Foster-Nyarko E."/>
            <person name="Jarju S."/>
            <person name="Secka A."/>
            <person name="Antonio M."/>
            <person name="Oren A."/>
            <person name="Chaudhuri R.R."/>
            <person name="La Ragione R."/>
            <person name="Hildebrand F."/>
            <person name="Pallen M.J."/>
        </authorList>
    </citation>
    <scope>NUCLEOTIDE SEQUENCE</scope>
    <source>
        <strain evidence="1">CHK188-4685</strain>
    </source>
</reference>
<reference evidence="1" key="2">
    <citation type="submission" date="2021-04" db="EMBL/GenBank/DDBJ databases">
        <authorList>
            <person name="Gilroy R."/>
        </authorList>
    </citation>
    <scope>NUCLEOTIDE SEQUENCE</scope>
    <source>
        <strain evidence="1">CHK188-4685</strain>
    </source>
</reference>
<proteinExistence type="predicted"/>
<dbReference type="InterPro" id="IPR053842">
    <property type="entry name" value="NikA-like"/>
</dbReference>
<organism evidence="1 2">
    <name type="scientific">Candidatus Enterocloster faecavium</name>
    <dbReference type="NCBI Taxonomy" id="2838560"/>
    <lineage>
        <taxon>Bacteria</taxon>
        <taxon>Bacillati</taxon>
        <taxon>Bacillota</taxon>
        <taxon>Clostridia</taxon>
        <taxon>Lachnospirales</taxon>
        <taxon>Lachnospiraceae</taxon>
        <taxon>Enterocloster</taxon>
    </lineage>
</organism>
<sequence length="103" mass="11934">MKKSCRINVRCTEEQMKKIMNKAEKASLSISEYALRSMLNGRSRVRKVKEESARQIVQLQQSLNLIESETKKGMIQGIMGMEDIYEGIIEIQEEVDGLWNLLR</sequence>
<dbReference type="AlphaFoldDB" id="A0A9D2L5L1"/>
<accession>A0A9D2L5L1</accession>
<name>A0A9D2L5L1_9FIRM</name>
<protein>
    <recommendedName>
        <fullName evidence="3">Mobilization protein</fullName>
    </recommendedName>
</protein>
<evidence type="ECO:0008006" key="3">
    <source>
        <dbReference type="Google" id="ProtNLM"/>
    </source>
</evidence>
<dbReference type="EMBL" id="DWYS01000007">
    <property type="protein sequence ID" value="HJB06325.1"/>
    <property type="molecule type" value="Genomic_DNA"/>
</dbReference>
<gene>
    <name evidence="1" type="ORF">H9716_00450</name>
</gene>
<evidence type="ECO:0000313" key="2">
    <source>
        <dbReference type="Proteomes" id="UP000886804"/>
    </source>
</evidence>
<evidence type="ECO:0000313" key="1">
    <source>
        <dbReference type="EMBL" id="HJB06325.1"/>
    </source>
</evidence>